<feature type="domain" description="DNA helicase Pif1-like DEAD-box helicase" evidence="3">
    <location>
        <begin position="131"/>
        <end position="220"/>
    </location>
</feature>
<keyword evidence="2" id="KW-0812">Transmembrane</keyword>
<evidence type="ECO:0000313" key="4">
    <source>
        <dbReference type="EMBL" id="GAA0184864.1"/>
    </source>
</evidence>
<keyword evidence="1" id="KW-0347">Helicase</keyword>
<dbReference type="InterPro" id="IPR027417">
    <property type="entry name" value="P-loop_NTPase"/>
</dbReference>
<dbReference type="Pfam" id="PF05970">
    <property type="entry name" value="PIF1"/>
    <property type="match status" value="1"/>
</dbReference>
<dbReference type="GO" id="GO:0006310">
    <property type="term" value="P:DNA recombination"/>
    <property type="evidence" value="ECO:0007669"/>
    <property type="project" value="UniProtKB-KW"/>
</dbReference>
<dbReference type="GO" id="GO:0000723">
    <property type="term" value="P:telomere maintenance"/>
    <property type="evidence" value="ECO:0007669"/>
    <property type="project" value="InterPro"/>
</dbReference>
<evidence type="ECO:0000256" key="2">
    <source>
        <dbReference type="SAM" id="Phobius"/>
    </source>
</evidence>
<dbReference type="Gene3D" id="3.40.50.300">
    <property type="entry name" value="P-loop containing nucleotide triphosphate hydrolases"/>
    <property type="match status" value="1"/>
</dbReference>
<protein>
    <recommendedName>
        <fullName evidence="1">ATP-dependent DNA helicase</fullName>
        <ecNumber evidence="1">5.6.2.3</ecNumber>
    </recommendedName>
</protein>
<dbReference type="PANTHER" id="PTHR10492:SF100">
    <property type="entry name" value="ATP-DEPENDENT DNA HELICASE"/>
    <property type="match status" value="1"/>
</dbReference>
<dbReference type="GO" id="GO:0043139">
    <property type="term" value="F:5'-3' DNA helicase activity"/>
    <property type="evidence" value="ECO:0007669"/>
    <property type="project" value="UniProtKB-EC"/>
</dbReference>
<dbReference type="InterPro" id="IPR010285">
    <property type="entry name" value="DNA_helicase_pif1-like_DEAD"/>
</dbReference>
<dbReference type="AlphaFoldDB" id="A0AAV3RWN5"/>
<comment type="catalytic activity">
    <reaction evidence="1">
        <text>ATP + H2O = ADP + phosphate + H(+)</text>
        <dbReference type="Rhea" id="RHEA:13065"/>
        <dbReference type="ChEBI" id="CHEBI:15377"/>
        <dbReference type="ChEBI" id="CHEBI:15378"/>
        <dbReference type="ChEBI" id="CHEBI:30616"/>
        <dbReference type="ChEBI" id="CHEBI:43474"/>
        <dbReference type="ChEBI" id="CHEBI:456216"/>
        <dbReference type="EC" id="5.6.2.3"/>
    </reaction>
</comment>
<proteinExistence type="inferred from homology"/>
<comment type="cofactor">
    <cofactor evidence="1">
        <name>Mg(2+)</name>
        <dbReference type="ChEBI" id="CHEBI:18420"/>
    </cofactor>
</comment>
<name>A0AAV3RWN5_LITER</name>
<keyword evidence="1" id="KW-0227">DNA damage</keyword>
<dbReference type="Proteomes" id="UP001454036">
    <property type="component" value="Unassembled WGS sequence"/>
</dbReference>
<comment type="similarity">
    <text evidence="1">Belongs to the helicase family.</text>
</comment>
<reference evidence="4 5" key="1">
    <citation type="submission" date="2024-01" db="EMBL/GenBank/DDBJ databases">
        <title>The complete chloroplast genome sequence of Lithospermum erythrorhizon: insights into the phylogenetic relationship among Boraginaceae species and the maternal lineages of purple gromwells.</title>
        <authorList>
            <person name="Okada T."/>
            <person name="Watanabe K."/>
        </authorList>
    </citation>
    <scope>NUCLEOTIDE SEQUENCE [LARGE SCALE GENOMIC DNA]</scope>
</reference>
<sequence>MRGLLQNDIDIHKTMEEASTYKMTSELRPLFTTLIYYCKPSNPPKLFETYYEHMSEDLRKTQSELNISKDQILHKVVQGINDTLKYLGKDVNEYHLVPFKYVTSDFERLTIEIVSEHNIPVPEEDLLAISQLNIEQQTAFDIIFHNAMSGKGSIYFVDGPDGTGKGVLYKVLLAHIRSRGYIGLIVASLGIVASSFLGGCTAHSRFKIPINGGSNVKCQMQVLPVVPRGCRKEKVDASIVSSTL</sequence>
<keyword evidence="2" id="KW-0472">Membrane</keyword>
<comment type="caution">
    <text evidence="4">The sequence shown here is derived from an EMBL/GenBank/DDBJ whole genome shotgun (WGS) entry which is preliminary data.</text>
</comment>
<dbReference type="GO" id="GO:0016787">
    <property type="term" value="F:hydrolase activity"/>
    <property type="evidence" value="ECO:0007669"/>
    <property type="project" value="UniProtKB-KW"/>
</dbReference>
<gene>
    <name evidence="4" type="ORF">LIER_32152</name>
</gene>
<evidence type="ECO:0000313" key="5">
    <source>
        <dbReference type="Proteomes" id="UP001454036"/>
    </source>
</evidence>
<evidence type="ECO:0000259" key="3">
    <source>
        <dbReference type="Pfam" id="PF05970"/>
    </source>
</evidence>
<dbReference type="GO" id="GO:0006281">
    <property type="term" value="P:DNA repair"/>
    <property type="evidence" value="ECO:0007669"/>
    <property type="project" value="UniProtKB-KW"/>
</dbReference>
<organism evidence="4 5">
    <name type="scientific">Lithospermum erythrorhizon</name>
    <name type="common">Purple gromwell</name>
    <name type="synonym">Lithospermum officinale var. erythrorhizon</name>
    <dbReference type="NCBI Taxonomy" id="34254"/>
    <lineage>
        <taxon>Eukaryota</taxon>
        <taxon>Viridiplantae</taxon>
        <taxon>Streptophyta</taxon>
        <taxon>Embryophyta</taxon>
        <taxon>Tracheophyta</taxon>
        <taxon>Spermatophyta</taxon>
        <taxon>Magnoliopsida</taxon>
        <taxon>eudicotyledons</taxon>
        <taxon>Gunneridae</taxon>
        <taxon>Pentapetalae</taxon>
        <taxon>asterids</taxon>
        <taxon>lamiids</taxon>
        <taxon>Boraginales</taxon>
        <taxon>Boraginaceae</taxon>
        <taxon>Boraginoideae</taxon>
        <taxon>Lithospermeae</taxon>
        <taxon>Lithospermum</taxon>
    </lineage>
</organism>
<dbReference type="PANTHER" id="PTHR10492">
    <property type="match status" value="1"/>
</dbReference>
<keyword evidence="1" id="KW-0378">Hydrolase</keyword>
<keyword evidence="1" id="KW-0234">DNA repair</keyword>
<dbReference type="EMBL" id="BAABME010012226">
    <property type="protein sequence ID" value="GAA0184864.1"/>
    <property type="molecule type" value="Genomic_DNA"/>
</dbReference>
<keyword evidence="1" id="KW-0233">DNA recombination</keyword>
<keyword evidence="1" id="KW-0067">ATP-binding</keyword>
<evidence type="ECO:0000256" key="1">
    <source>
        <dbReference type="RuleBase" id="RU363044"/>
    </source>
</evidence>
<keyword evidence="2" id="KW-1133">Transmembrane helix</keyword>
<dbReference type="SUPFAM" id="SSF52540">
    <property type="entry name" value="P-loop containing nucleoside triphosphate hydrolases"/>
    <property type="match status" value="1"/>
</dbReference>
<feature type="transmembrane region" description="Helical" evidence="2">
    <location>
        <begin position="180"/>
        <end position="199"/>
    </location>
</feature>
<keyword evidence="5" id="KW-1185">Reference proteome</keyword>
<keyword evidence="1" id="KW-0547">Nucleotide-binding</keyword>
<accession>A0AAV3RWN5</accession>
<dbReference type="GO" id="GO:0005524">
    <property type="term" value="F:ATP binding"/>
    <property type="evidence" value="ECO:0007669"/>
    <property type="project" value="UniProtKB-KW"/>
</dbReference>
<dbReference type="EC" id="5.6.2.3" evidence="1"/>